<dbReference type="GO" id="GO:0005507">
    <property type="term" value="F:copper ion binding"/>
    <property type="evidence" value="ECO:0007669"/>
    <property type="project" value="InterPro"/>
</dbReference>
<protein>
    <submittedName>
        <fullName evidence="2">Copper resistance protein B</fullName>
    </submittedName>
</protein>
<dbReference type="Proteomes" id="UP000255334">
    <property type="component" value="Unassembled WGS sequence"/>
</dbReference>
<proteinExistence type="predicted"/>
<evidence type="ECO:0000313" key="3">
    <source>
        <dbReference type="Proteomes" id="UP000255334"/>
    </source>
</evidence>
<feature type="region of interest" description="Disordered" evidence="1">
    <location>
        <begin position="52"/>
        <end position="84"/>
    </location>
</feature>
<comment type="caution">
    <text evidence="2">The sequence shown here is derived from an EMBL/GenBank/DDBJ whole genome shotgun (WGS) entry which is preliminary data.</text>
</comment>
<dbReference type="GO" id="GO:0009279">
    <property type="term" value="C:cell outer membrane"/>
    <property type="evidence" value="ECO:0007669"/>
    <property type="project" value="InterPro"/>
</dbReference>
<dbReference type="InterPro" id="IPR007939">
    <property type="entry name" value="Cu-R_B_prcur"/>
</dbReference>
<dbReference type="Pfam" id="PF05275">
    <property type="entry name" value="CopB"/>
    <property type="match status" value="1"/>
</dbReference>
<feature type="compositionally biased region" description="Polar residues" evidence="1">
    <location>
        <begin position="75"/>
        <end position="84"/>
    </location>
</feature>
<sequence>MGLSLPPDVPYGSGHVPRGGGGMSGPGFAPGNGCRAWMACIACGLSMTASAQSTPMPQGMSTTMDGTTSMPTSPVQPASSTSSGDISMKSMEMNDNASHGMLLIDQLEYASGYHGNGPMWEAEAWYGNDSNKFWLRSEGEGSQGRIDSGDIEALWSRPVSSFWDAQLGIRHDLGIGAKRNWMAFGVEGLAPYWVDLQATAYAGESGRFAARMRAEYTLRFTQRWMLQPEFELNAYNRGDVTQQIGSGISTAQLGLRLRYEISRQWAPYLGLAWTRRFGGTAGFARADHVPVFDRQILVGIRIWL</sequence>
<feature type="compositionally biased region" description="Low complexity" evidence="1">
    <location>
        <begin position="59"/>
        <end position="73"/>
    </location>
</feature>
<reference evidence="2 3" key="1">
    <citation type="submission" date="2018-07" db="EMBL/GenBank/DDBJ databases">
        <title>Dyella monticola sp. nov. and Dyella psychrodurans sp. nov. isolated from monsoon evergreen broad-leaved forest soil of Dinghu Mountain, China.</title>
        <authorList>
            <person name="Gao Z."/>
            <person name="Qiu L."/>
        </authorList>
    </citation>
    <scope>NUCLEOTIDE SEQUENCE [LARGE SCALE GENOMIC DNA]</scope>
    <source>
        <strain evidence="2 3">4MSK11</strain>
    </source>
</reference>
<accession>A0A370XD74</accession>
<evidence type="ECO:0000313" key="2">
    <source>
        <dbReference type="EMBL" id="RDS86252.1"/>
    </source>
</evidence>
<dbReference type="AlphaFoldDB" id="A0A370XD74"/>
<evidence type="ECO:0000256" key="1">
    <source>
        <dbReference type="SAM" id="MobiDB-lite"/>
    </source>
</evidence>
<dbReference type="GO" id="GO:0006878">
    <property type="term" value="P:intracellular copper ion homeostasis"/>
    <property type="evidence" value="ECO:0007669"/>
    <property type="project" value="InterPro"/>
</dbReference>
<gene>
    <name evidence="2" type="ORF">DWU99_03035</name>
</gene>
<organism evidence="2 3">
    <name type="scientific">Dyella psychrodurans</name>
    <dbReference type="NCBI Taxonomy" id="1927960"/>
    <lineage>
        <taxon>Bacteria</taxon>
        <taxon>Pseudomonadati</taxon>
        <taxon>Pseudomonadota</taxon>
        <taxon>Gammaproteobacteria</taxon>
        <taxon>Lysobacterales</taxon>
        <taxon>Rhodanobacteraceae</taxon>
        <taxon>Dyella</taxon>
    </lineage>
</organism>
<dbReference type="OrthoDB" id="9778934at2"/>
<name>A0A370XD74_9GAMM</name>
<dbReference type="EMBL" id="QRBF01000001">
    <property type="protein sequence ID" value="RDS86252.1"/>
    <property type="molecule type" value="Genomic_DNA"/>
</dbReference>
<keyword evidence="3" id="KW-1185">Reference proteome</keyword>